<keyword evidence="3" id="KW-1185">Reference proteome</keyword>
<keyword evidence="1" id="KW-0175">Coiled coil</keyword>
<gene>
    <name evidence="2" type="ORF">GAYE_PCTG36G1009</name>
</gene>
<organism evidence="2 3">
    <name type="scientific">Galdieria yellowstonensis</name>
    <dbReference type="NCBI Taxonomy" id="3028027"/>
    <lineage>
        <taxon>Eukaryota</taxon>
        <taxon>Rhodophyta</taxon>
        <taxon>Bangiophyceae</taxon>
        <taxon>Galdieriales</taxon>
        <taxon>Galdieriaceae</taxon>
        <taxon>Galdieria</taxon>
    </lineage>
</organism>
<evidence type="ECO:0000313" key="2">
    <source>
        <dbReference type="EMBL" id="KAK4523118.1"/>
    </source>
</evidence>
<evidence type="ECO:0000256" key="1">
    <source>
        <dbReference type="SAM" id="Coils"/>
    </source>
</evidence>
<dbReference type="EMBL" id="JANCYU010000011">
    <property type="protein sequence ID" value="KAK4523118.1"/>
    <property type="molecule type" value="Genomic_DNA"/>
</dbReference>
<name>A0AAV9I752_9RHOD</name>
<feature type="coiled-coil region" evidence="1">
    <location>
        <begin position="22"/>
        <end position="56"/>
    </location>
</feature>
<dbReference type="Proteomes" id="UP001300502">
    <property type="component" value="Unassembled WGS sequence"/>
</dbReference>
<proteinExistence type="predicted"/>
<protein>
    <submittedName>
        <fullName evidence="2">Uncharacterized protein</fullName>
    </submittedName>
</protein>
<sequence length="140" mass="16792">MEEMMDILNSARNILVSVDEEYERVVRQYEYLLDKKNRTEEECNRVAEQLQSLTELEEHWFSDKLWSEEPISITGSYRGKEDKWISSLESFQRFCKLVEESSQDSSILIDFVKELRAKKRKLNDEALLLYKARKQQEETE</sequence>
<evidence type="ECO:0000313" key="3">
    <source>
        <dbReference type="Proteomes" id="UP001300502"/>
    </source>
</evidence>
<dbReference type="AlphaFoldDB" id="A0AAV9I752"/>
<comment type="caution">
    <text evidence="2">The sequence shown here is derived from an EMBL/GenBank/DDBJ whole genome shotgun (WGS) entry which is preliminary data.</text>
</comment>
<reference evidence="2 3" key="1">
    <citation type="submission" date="2022-07" db="EMBL/GenBank/DDBJ databases">
        <title>Genome-wide signatures of adaptation to extreme environments.</title>
        <authorList>
            <person name="Cho C.H."/>
            <person name="Yoon H.S."/>
        </authorList>
    </citation>
    <scope>NUCLEOTIDE SEQUENCE [LARGE SCALE GENOMIC DNA]</scope>
    <source>
        <strain evidence="2 3">108.79 E11</strain>
    </source>
</reference>
<accession>A0AAV9I752</accession>